<dbReference type="PANTHER" id="PTHR44167:SF24">
    <property type="entry name" value="SERINE_THREONINE-PROTEIN KINASE CHK2"/>
    <property type="match status" value="1"/>
</dbReference>
<feature type="domain" description="Protein kinase" evidence="1">
    <location>
        <begin position="1"/>
        <end position="377"/>
    </location>
</feature>
<reference evidence="2" key="1">
    <citation type="submission" date="2019-10" db="EMBL/GenBank/DDBJ databases">
        <authorList>
            <person name="Nor Muhammad N."/>
        </authorList>
    </citation>
    <scope>NUCLEOTIDE SEQUENCE</scope>
</reference>
<dbReference type="EC" id="3.4.21.61" evidence="2"/>
<dbReference type="AlphaFoldDB" id="A0A5K1K3N5"/>
<dbReference type="GO" id="GO:0004252">
    <property type="term" value="F:serine-type endopeptidase activity"/>
    <property type="evidence" value="ECO:0007669"/>
    <property type="project" value="UniProtKB-EC"/>
</dbReference>
<dbReference type="EMBL" id="LR728787">
    <property type="protein sequence ID" value="VWP00762.1"/>
    <property type="molecule type" value="Genomic_DNA"/>
</dbReference>
<keyword evidence="2" id="KW-0378">Hydrolase</keyword>
<evidence type="ECO:0000259" key="1">
    <source>
        <dbReference type="PROSITE" id="PS50011"/>
    </source>
</evidence>
<dbReference type="SUPFAM" id="SSF56112">
    <property type="entry name" value="Protein kinase-like (PK-like)"/>
    <property type="match status" value="1"/>
</dbReference>
<proteinExistence type="predicted"/>
<dbReference type="GO" id="GO:0004674">
    <property type="term" value="F:protein serine/threonine kinase activity"/>
    <property type="evidence" value="ECO:0007669"/>
    <property type="project" value="TreeGrafter"/>
</dbReference>
<name>A0A5K1K3N5_9APHY</name>
<evidence type="ECO:0000313" key="2">
    <source>
        <dbReference type="EMBL" id="VWP00762.1"/>
    </source>
</evidence>
<gene>
    <name evidence="2" type="primary">Q4WQI8</name>
</gene>
<keyword evidence="2" id="KW-0645">Protease</keyword>
<dbReference type="GO" id="GO:0005634">
    <property type="term" value="C:nucleus"/>
    <property type="evidence" value="ECO:0007669"/>
    <property type="project" value="TreeGrafter"/>
</dbReference>
<protein>
    <submittedName>
        <fullName evidence="2">Pheromone processing endoprotease KexB (EC)</fullName>
        <ecNumber evidence="2">3.4.21.61</ecNumber>
    </submittedName>
</protein>
<dbReference type="GO" id="GO:0044773">
    <property type="term" value="P:mitotic DNA damage checkpoint signaling"/>
    <property type="evidence" value="ECO:0007669"/>
    <property type="project" value="TreeGrafter"/>
</dbReference>
<organism evidence="2">
    <name type="scientific">Ganoderma boninense</name>
    <dbReference type="NCBI Taxonomy" id="34458"/>
    <lineage>
        <taxon>Eukaryota</taxon>
        <taxon>Fungi</taxon>
        <taxon>Dikarya</taxon>
        <taxon>Basidiomycota</taxon>
        <taxon>Agaricomycotina</taxon>
        <taxon>Agaricomycetes</taxon>
        <taxon>Polyporales</taxon>
        <taxon>Polyporaceae</taxon>
        <taxon>Ganoderma</taxon>
    </lineage>
</organism>
<dbReference type="InterPro" id="IPR011009">
    <property type="entry name" value="Kinase-like_dom_sf"/>
</dbReference>
<dbReference type="GO" id="GO:0005524">
    <property type="term" value="F:ATP binding"/>
    <property type="evidence" value="ECO:0007669"/>
    <property type="project" value="InterPro"/>
</dbReference>
<dbReference type="PROSITE" id="PS50011">
    <property type="entry name" value="PROTEIN_KINASE_DOM"/>
    <property type="match status" value="1"/>
</dbReference>
<sequence length="377" mass="44167">MEENVHGEISSSSSLAHSISASVDLTRLSEPEAWWRDHQQWLEERGYMLRPRYHPGWQPSWITDPQETKNQCEDMDPPISSYILDAVRIWDNSLVVLKKVISWRNPHEVKISQYLSLEALRSDPRNHSVHVLDVLGVPDDPDATIMVLPLLRACDNPHWQTEGEVLSFVKQIFEGIQYMHELHVAHRDCTVGNIMYDPRPMFPNMFHPRRPSRSLDYQFSPKHSTRTACPVRYFFIDFGLSRRYKSEGGPPRERPIRGGDKSVPEFETWNGELLDPFPTDIYYLGNVWLVTKHYRGMEFLAPLVKDMVHPDPSQRPTIDDVVRRFDELLKHRRFWTLRSRSLPLDEETVVGWYRNTRHLFRTVCYVVTRKSAVPVPA</sequence>
<accession>A0A5K1K3N5</accession>
<dbReference type="InterPro" id="IPR000719">
    <property type="entry name" value="Prot_kinase_dom"/>
</dbReference>
<dbReference type="SMART" id="SM00220">
    <property type="entry name" value="S_TKc"/>
    <property type="match status" value="1"/>
</dbReference>
<dbReference type="GO" id="GO:0006508">
    <property type="term" value="P:proteolysis"/>
    <property type="evidence" value="ECO:0007669"/>
    <property type="project" value="UniProtKB-KW"/>
</dbReference>
<dbReference type="Gene3D" id="1.10.510.10">
    <property type="entry name" value="Transferase(Phosphotransferase) domain 1"/>
    <property type="match status" value="1"/>
</dbReference>
<dbReference type="PANTHER" id="PTHR44167">
    <property type="entry name" value="OVARIAN-SPECIFIC SERINE/THREONINE-PROTEIN KINASE LOK-RELATED"/>
    <property type="match status" value="1"/>
</dbReference>